<feature type="domain" description="NB-ARC" evidence="7">
    <location>
        <begin position="24"/>
        <end position="191"/>
    </location>
</feature>
<accession>A0ABQ7UR21</accession>
<dbReference type="PANTHER" id="PTHR36766">
    <property type="entry name" value="PLANT BROAD-SPECTRUM MILDEW RESISTANCE PROTEIN RPW8"/>
    <property type="match status" value="1"/>
</dbReference>
<comment type="caution">
    <text evidence="9">The sequence shown here is derived from an EMBL/GenBank/DDBJ whole genome shotgun (WGS) entry which is preliminary data.</text>
</comment>
<keyword evidence="3" id="KW-0677">Repeat</keyword>
<evidence type="ECO:0000256" key="4">
    <source>
        <dbReference type="ARBA" id="ARBA00022741"/>
    </source>
</evidence>
<dbReference type="InterPro" id="IPR002182">
    <property type="entry name" value="NB-ARC"/>
</dbReference>
<dbReference type="InterPro" id="IPR058922">
    <property type="entry name" value="WHD_DRP"/>
</dbReference>
<keyword evidence="6" id="KW-0067">ATP-binding</keyword>
<dbReference type="PRINTS" id="PR00364">
    <property type="entry name" value="DISEASERSIST"/>
</dbReference>
<evidence type="ECO:0000256" key="6">
    <source>
        <dbReference type="ARBA" id="ARBA00022840"/>
    </source>
</evidence>
<dbReference type="SUPFAM" id="SSF52047">
    <property type="entry name" value="RNI-like"/>
    <property type="match status" value="1"/>
</dbReference>
<evidence type="ECO:0000256" key="3">
    <source>
        <dbReference type="ARBA" id="ARBA00022737"/>
    </source>
</evidence>
<dbReference type="PANTHER" id="PTHR36766:SF44">
    <property type="entry name" value="NBS-CODING RESISTANCE GENE ANALOG"/>
    <property type="match status" value="1"/>
</dbReference>
<protein>
    <recommendedName>
        <fullName evidence="11">NB-ARC domain-containing protein</fullName>
    </recommendedName>
</protein>
<feature type="domain" description="Disease resistance protein winged helix" evidence="8">
    <location>
        <begin position="254"/>
        <end position="311"/>
    </location>
</feature>
<dbReference type="Gene3D" id="3.80.10.10">
    <property type="entry name" value="Ribonuclease Inhibitor"/>
    <property type="match status" value="1"/>
</dbReference>
<dbReference type="Pfam" id="PF23559">
    <property type="entry name" value="WHD_DRP"/>
    <property type="match status" value="1"/>
</dbReference>
<sequence length="573" mass="66957">MEKIESTTSRCYFSPNDEEFVGFEKDVEQIIQKLTRGTKEREAISIVGMAGLGKTTLARKVYNDHSVADHFDARAFCIVSQTYSIRKLLFEILKQVTGEKRDMIKEDEDVADTLRKALYCKRYLIVLDDMWNYEAWEDLQSWFPCVKTGSRIMVTTRVQEVAIKMSEPYLLRFLTDEESWELLQKKVFKREGVPLQLEEAGFEVARNCKGLPLVIVLNAGIIAQKERQVSVWKEFAKDLSSLGLESRVGRQFNQLWIAEELVPNSNDTENLEKSSKDCLSDLVNRSLLMVSKRRSNGDIKYCMVHDLIREFCSSKLEEEDFKQRIVSYQVPSSPKDPTRLCMYIHDNLVNQLELNGYSLDKISMMDSEEKESLEFIAHPRFFSSKCMDLFSLLINLRLVRVLHLLDINMESTWEFQNSPASTLESLTHLKYLAIFVKKFDFKWVSHMIDLQTLRVHSHQRIKTSPDIWKMKKLRHVDITEFSFIWEDDEQEEHVLDNLKTFGKCRVSLADMNRKFWWRFPNLEELSLSVVNFHGMTNHSLFPTPEIHNRLQSLEISFPIGFSTSIGYFNTTID</sequence>
<evidence type="ECO:0000256" key="2">
    <source>
        <dbReference type="ARBA" id="ARBA00022614"/>
    </source>
</evidence>
<keyword evidence="10" id="KW-1185">Reference proteome</keyword>
<gene>
    <name evidence="9" type="ORF">KY290_023969</name>
</gene>
<organism evidence="9 10">
    <name type="scientific">Solanum tuberosum</name>
    <name type="common">Potato</name>
    <dbReference type="NCBI Taxonomy" id="4113"/>
    <lineage>
        <taxon>Eukaryota</taxon>
        <taxon>Viridiplantae</taxon>
        <taxon>Streptophyta</taxon>
        <taxon>Embryophyta</taxon>
        <taxon>Tracheophyta</taxon>
        <taxon>Spermatophyta</taxon>
        <taxon>Magnoliopsida</taxon>
        <taxon>eudicotyledons</taxon>
        <taxon>Gunneridae</taxon>
        <taxon>Pentapetalae</taxon>
        <taxon>asterids</taxon>
        <taxon>lamiids</taxon>
        <taxon>Solanales</taxon>
        <taxon>Solanaceae</taxon>
        <taxon>Solanoideae</taxon>
        <taxon>Solaneae</taxon>
        <taxon>Solanum</taxon>
    </lineage>
</organism>
<proteinExistence type="inferred from homology"/>
<reference evidence="9 10" key="1">
    <citation type="journal article" date="2021" name="bioRxiv">
        <title>Chromosome-scale and haplotype-resolved genome assembly of a tetraploid potato cultivar.</title>
        <authorList>
            <person name="Sun H."/>
            <person name="Jiao W.-B."/>
            <person name="Krause K."/>
            <person name="Campoy J.A."/>
            <person name="Goel M."/>
            <person name="Folz-Donahue K."/>
            <person name="Kukat C."/>
            <person name="Huettel B."/>
            <person name="Schneeberger K."/>
        </authorList>
    </citation>
    <scope>NUCLEOTIDE SEQUENCE [LARGE SCALE GENOMIC DNA]</scope>
    <source>
        <strain evidence="9">SolTubOtavaFocal</strain>
        <tissue evidence="9">Leaves</tissue>
    </source>
</reference>
<dbReference type="Gene3D" id="1.10.8.430">
    <property type="entry name" value="Helical domain of apoptotic protease-activating factors"/>
    <property type="match status" value="1"/>
</dbReference>
<dbReference type="Pfam" id="PF00931">
    <property type="entry name" value="NB-ARC"/>
    <property type="match status" value="1"/>
</dbReference>
<dbReference type="Gene3D" id="3.40.50.300">
    <property type="entry name" value="P-loop containing nucleotide triphosphate hydrolases"/>
    <property type="match status" value="1"/>
</dbReference>
<evidence type="ECO:0008006" key="11">
    <source>
        <dbReference type="Google" id="ProtNLM"/>
    </source>
</evidence>
<keyword evidence="5" id="KW-0611">Plant defense</keyword>
<comment type="similarity">
    <text evidence="1">Belongs to the disease resistance NB-LRR family.</text>
</comment>
<keyword evidence="4" id="KW-0547">Nucleotide-binding</keyword>
<dbReference type="InterPro" id="IPR027417">
    <property type="entry name" value="P-loop_NTPase"/>
</dbReference>
<dbReference type="Gene3D" id="1.10.10.10">
    <property type="entry name" value="Winged helix-like DNA-binding domain superfamily/Winged helix DNA-binding domain"/>
    <property type="match status" value="1"/>
</dbReference>
<dbReference type="EMBL" id="JAIVGD010000018">
    <property type="protein sequence ID" value="KAH0753699.1"/>
    <property type="molecule type" value="Genomic_DNA"/>
</dbReference>
<evidence type="ECO:0000313" key="9">
    <source>
        <dbReference type="EMBL" id="KAH0753699.1"/>
    </source>
</evidence>
<dbReference type="SUPFAM" id="SSF52540">
    <property type="entry name" value="P-loop containing nucleoside triphosphate hydrolases"/>
    <property type="match status" value="1"/>
</dbReference>
<evidence type="ECO:0000256" key="5">
    <source>
        <dbReference type="ARBA" id="ARBA00022821"/>
    </source>
</evidence>
<name>A0ABQ7UR21_SOLTU</name>
<dbReference type="InterPro" id="IPR032675">
    <property type="entry name" value="LRR_dom_sf"/>
</dbReference>
<evidence type="ECO:0000313" key="10">
    <source>
        <dbReference type="Proteomes" id="UP000826656"/>
    </source>
</evidence>
<evidence type="ECO:0000259" key="8">
    <source>
        <dbReference type="Pfam" id="PF23559"/>
    </source>
</evidence>
<dbReference type="InterPro" id="IPR036388">
    <property type="entry name" value="WH-like_DNA-bd_sf"/>
</dbReference>
<evidence type="ECO:0000256" key="1">
    <source>
        <dbReference type="ARBA" id="ARBA00008894"/>
    </source>
</evidence>
<keyword evidence="2" id="KW-0433">Leucine-rich repeat</keyword>
<evidence type="ECO:0000259" key="7">
    <source>
        <dbReference type="Pfam" id="PF00931"/>
    </source>
</evidence>
<dbReference type="InterPro" id="IPR042197">
    <property type="entry name" value="Apaf_helical"/>
</dbReference>
<dbReference type="Proteomes" id="UP000826656">
    <property type="component" value="Unassembled WGS sequence"/>
</dbReference>